<name>A0ABM8IVI8_9CREN</name>
<evidence type="ECO:0000313" key="2">
    <source>
        <dbReference type="Proteomes" id="UP001341135"/>
    </source>
</evidence>
<dbReference type="EMBL" id="AP028907">
    <property type="protein sequence ID" value="BES80484.1"/>
    <property type="molecule type" value="Genomic_DNA"/>
</dbReference>
<reference evidence="1 2" key="1">
    <citation type="submission" date="2023-09" db="EMBL/GenBank/DDBJ databases">
        <title>Pyrofollis japonicus gen. nov. sp. nov., a novel member of the family Pyrodictiaceae isolated from the Iheya North hydrothermal field.</title>
        <authorList>
            <person name="Miyazaki U."/>
            <person name="Sanari M."/>
            <person name="Tame A."/>
            <person name="Kitajima M."/>
            <person name="Okamoto A."/>
            <person name="Sawayama S."/>
            <person name="Miyazaki J."/>
            <person name="Takai K."/>
            <person name="Nakagawa S."/>
        </authorList>
    </citation>
    <scope>NUCLEOTIDE SEQUENCE [LARGE SCALE GENOMIC DNA]</scope>
    <source>
        <strain evidence="1 2">AV2</strain>
    </source>
</reference>
<accession>A0ABM8IVI8</accession>
<protein>
    <submittedName>
        <fullName evidence="1">Uncharacterized protein</fullName>
    </submittedName>
</protein>
<proteinExistence type="predicted"/>
<keyword evidence="2" id="KW-1185">Reference proteome</keyword>
<sequence>MTSLTMRGFTLLPRGGPGARLLMRARVPVGAGPPGPGAVSEGLRLCRVEVALRLPGVGAAGGA</sequence>
<organism evidence="1 2">
    <name type="scientific">Pyrodictium abyssi</name>
    <dbReference type="NCBI Taxonomy" id="54256"/>
    <lineage>
        <taxon>Archaea</taxon>
        <taxon>Thermoproteota</taxon>
        <taxon>Thermoprotei</taxon>
        <taxon>Desulfurococcales</taxon>
        <taxon>Pyrodictiaceae</taxon>
        <taxon>Pyrodictium</taxon>
    </lineage>
</organism>
<evidence type="ECO:0000313" key="1">
    <source>
        <dbReference type="EMBL" id="BES80484.1"/>
    </source>
</evidence>
<gene>
    <name evidence="1" type="ORF">PABY_00510</name>
</gene>
<dbReference type="Proteomes" id="UP001341135">
    <property type="component" value="Chromosome"/>
</dbReference>